<organism evidence="2 3">
    <name type="scientific">Terrisporobacter hibernicus</name>
    <dbReference type="NCBI Taxonomy" id="2813371"/>
    <lineage>
        <taxon>Bacteria</taxon>
        <taxon>Bacillati</taxon>
        <taxon>Bacillota</taxon>
        <taxon>Clostridia</taxon>
        <taxon>Peptostreptococcales</taxon>
        <taxon>Peptostreptococcaceae</taxon>
        <taxon>Terrisporobacter</taxon>
    </lineage>
</organism>
<evidence type="ECO:0000313" key="3">
    <source>
        <dbReference type="Proteomes" id="UP001198983"/>
    </source>
</evidence>
<evidence type="ECO:0008006" key="4">
    <source>
        <dbReference type="Google" id="ProtNLM"/>
    </source>
</evidence>
<evidence type="ECO:0000256" key="1">
    <source>
        <dbReference type="SAM" id="Phobius"/>
    </source>
</evidence>
<gene>
    <name evidence="2" type="ORF">JW646_01560</name>
</gene>
<keyword evidence="3" id="KW-1185">Reference proteome</keyword>
<dbReference type="KEGG" id="tem:JW646_01560"/>
<dbReference type="AlphaFoldDB" id="A0AAX2ZFP0"/>
<name>A0AAX2ZFP0_9FIRM</name>
<feature type="transmembrane region" description="Helical" evidence="1">
    <location>
        <begin position="40"/>
        <end position="71"/>
    </location>
</feature>
<protein>
    <recommendedName>
        <fullName evidence="4">DUF4342 domain-containing protein</fullName>
    </recommendedName>
</protein>
<keyword evidence="1" id="KW-0812">Transmembrane</keyword>
<keyword evidence="1" id="KW-0472">Membrane</keyword>
<dbReference type="Proteomes" id="UP001198983">
    <property type="component" value="Chromosome"/>
</dbReference>
<sequence>MGKIKKGFEDFKEDPLEWRKGTWDALDEKKIKPYNFLVKLLLLILGVMLLMLSLVYLICLPLGIIVLILSYKFDARKMKKKLGSKE</sequence>
<reference evidence="2 3" key="1">
    <citation type="journal article" date="2023" name="Int. J. Syst. Evol. Microbiol.">
        <title>Terrisporobacter hibernicus sp. nov., isolated from bovine faeces in Northern Ireland.</title>
        <authorList>
            <person name="Mitchell M."/>
            <person name="Nguyen S.V."/>
            <person name="Connor M."/>
            <person name="Fairley D.J."/>
            <person name="Donoghue O."/>
            <person name="Marshall H."/>
            <person name="Koolman L."/>
            <person name="McMullan G."/>
            <person name="Schaffer K.E."/>
            <person name="McGrath J.W."/>
            <person name="Fanning S."/>
        </authorList>
    </citation>
    <scope>NUCLEOTIDE SEQUENCE [LARGE SCALE GENOMIC DNA]</scope>
    <source>
        <strain evidence="2 3">MCA3</strain>
    </source>
</reference>
<keyword evidence="1" id="KW-1133">Transmembrane helix</keyword>
<dbReference type="RefSeq" id="WP_228416323.1">
    <property type="nucleotide sequence ID" value="NZ_CP081135.1"/>
</dbReference>
<dbReference type="EMBL" id="CP081135">
    <property type="protein sequence ID" value="UEL48164.1"/>
    <property type="molecule type" value="Genomic_DNA"/>
</dbReference>
<evidence type="ECO:0000313" key="2">
    <source>
        <dbReference type="EMBL" id="UEL48164.1"/>
    </source>
</evidence>
<accession>A0AAX2ZFP0</accession>
<proteinExistence type="predicted"/>